<dbReference type="RefSeq" id="WP_012991691.1">
    <property type="nucleotide sequence ID" value="NC_013894.1"/>
</dbReference>
<dbReference type="eggNOG" id="COG1815">
    <property type="taxonomic scope" value="Bacteria"/>
</dbReference>
<dbReference type="KEGG" id="tal:Thal_0651"/>
<dbReference type="Proteomes" id="UP000002043">
    <property type="component" value="Chromosome"/>
</dbReference>
<proteinExistence type="predicted"/>
<keyword evidence="1" id="KW-0282">Flagellum</keyword>
<sequence length="123" mass="14147">MMGLFDTVNRIIPLLDERWLRHKVIVSNIANADTPRYMPKELLSLRNSEIPLKTTRPRHIDPENGVVYRVVEVKRSLVGNDLNGVSLEEEISKLIQNKLAYETYMYLAKRSLDGIGNVLRDAK</sequence>
<name>D3SQ47_THEAH</name>
<dbReference type="EMBL" id="CP001931">
    <property type="protein sequence ID" value="ADC89284.1"/>
    <property type="molecule type" value="Genomic_DNA"/>
</dbReference>
<keyword evidence="1" id="KW-0969">Cilium</keyword>
<keyword evidence="1" id="KW-0966">Cell projection</keyword>
<dbReference type="STRING" id="638303.Thal_0651"/>
<dbReference type="AlphaFoldDB" id="D3SQ47"/>
<accession>D3SQ47</accession>
<reference evidence="2" key="1">
    <citation type="journal article" date="2010" name="Stand. Genomic Sci.">
        <title>Complete genome sequence of Thermocrinis albus type strain (HI 11/12T).</title>
        <authorList>
            <person name="Wirth R."/>
            <person name="Sikorski J."/>
            <person name="Brambilla E."/>
            <person name="Misra M."/>
            <person name="Lapidus A."/>
            <person name="Copeland A."/>
            <person name="Nolan M."/>
            <person name="Lucas S."/>
            <person name="Chen F."/>
            <person name="Tice H."/>
            <person name="Cheng J.F."/>
            <person name="Han C."/>
            <person name="Detter J.C."/>
            <person name="Tapia R."/>
            <person name="Bruce D."/>
            <person name="Goodwin L."/>
            <person name="Pitluck S."/>
            <person name="Pati A."/>
            <person name="Anderson I."/>
            <person name="Ivanova N."/>
            <person name="Mavromatis K."/>
            <person name="Mikhailova N."/>
            <person name="Chen A."/>
            <person name="Palaniappan K."/>
            <person name="Bilek Y."/>
            <person name="Hader T."/>
            <person name="Land M."/>
            <person name="Hauser L."/>
            <person name="Chang Y.J."/>
            <person name="Jeffries C.D."/>
            <person name="Tindall B.J."/>
            <person name="Rohde M."/>
            <person name="Goker M."/>
            <person name="Bristow J."/>
            <person name="Eisen J.A."/>
            <person name="Markowitz V."/>
            <person name="Hugenholtz P."/>
            <person name="Kyrpides N.C."/>
            <person name="Klenk H.P."/>
        </authorList>
    </citation>
    <scope>NUCLEOTIDE SEQUENCE [LARGE SCALE GENOMIC DNA]</scope>
    <source>
        <strain evidence="2">DSM 14484 / JCM 11386 / HI 11/12</strain>
    </source>
</reference>
<keyword evidence="2" id="KW-1185">Reference proteome</keyword>
<evidence type="ECO:0000313" key="1">
    <source>
        <dbReference type="EMBL" id="ADC89284.1"/>
    </source>
</evidence>
<evidence type="ECO:0000313" key="2">
    <source>
        <dbReference type="Proteomes" id="UP000002043"/>
    </source>
</evidence>
<protein>
    <submittedName>
        <fullName evidence="1">Flagellar basal-body rod protein FlgB</fullName>
    </submittedName>
</protein>
<gene>
    <name evidence="1" type="ordered locus">Thal_0651</name>
</gene>
<dbReference type="HOGENOM" id="CLU_125463_3_0_0"/>
<organism evidence="1 2">
    <name type="scientific">Thermocrinis albus (strain DSM 14484 / JCM 11386 / HI 11/12)</name>
    <dbReference type="NCBI Taxonomy" id="638303"/>
    <lineage>
        <taxon>Bacteria</taxon>
        <taxon>Pseudomonadati</taxon>
        <taxon>Aquificota</taxon>
        <taxon>Aquificia</taxon>
        <taxon>Aquificales</taxon>
        <taxon>Aquificaceae</taxon>
        <taxon>Thermocrinis</taxon>
    </lineage>
</organism>